<sequence length="140" mass="14937">MELPPAFPWSLPRKPFPPRDRPFPLPLDPPHASPPPRLPFVPPSPFPSFSTGGVPTNDFQSAAPRRLLVSPHCMAVLLHHLTLTALLLGPLSSSCLGFLPTARSRRSNVVRGSLGSPAVDPNPHACSLSPGSAPCSFFPL</sequence>
<dbReference type="Proteomes" id="UP000821845">
    <property type="component" value="Chromosome 4"/>
</dbReference>
<accession>A0ACB7SGX8</accession>
<organism evidence="1 2">
    <name type="scientific">Hyalomma asiaticum</name>
    <name type="common">Tick</name>
    <dbReference type="NCBI Taxonomy" id="266040"/>
    <lineage>
        <taxon>Eukaryota</taxon>
        <taxon>Metazoa</taxon>
        <taxon>Ecdysozoa</taxon>
        <taxon>Arthropoda</taxon>
        <taxon>Chelicerata</taxon>
        <taxon>Arachnida</taxon>
        <taxon>Acari</taxon>
        <taxon>Parasitiformes</taxon>
        <taxon>Ixodida</taxon>
        <taxon>Ixodoidea</taxon>
        <taxon>Ixodidae</taxon>
        <taxon>Hyalomminae</taxon>
        <taxon>Hyalomma</taxon>
    </lineage>
</organism>
<proteinExistence type="predicted"/>
<dbReference type="EMBL" id="CM023484">
    <property type="protein sequence ID" value="KAH6933870.1"/>
    <property type="molecule type" value="Genomic_DNA"/>
</dbReference>
<evidence type="ECO:0000313" key="1">
    <source>
        <dbReference type="EMBL" id="KAH6933870.1"/>
    </source>
</evidence>
<gene>
    <name evidence="1" type="ORF">HPB50_018651</name>
</gene>
<evidence type="ECO:0000313" key="2">
    <source>
        <dbReference type="Proteomes" id="UP000821845"/>
    </source>
</evidence>
<protein>
    <submittedName>
        <fullName evidence="1">Uncharacterized protein</fullName>
    </submittedName>
</protein>
<name>A0ACB7SGX8_HYAAI</name>
<comment type="caution">
    <text evidence="1">The sequence shown here is derived from an EMBL/GenBank/DDBJ whole genome shotgun (WGS) entry which is preliminary data.</text>
</comment>
<keyword evidence="2" id="KW-1185">Reference proteome</keyword>
<reference evidence="1" key="1">
    <citation type="submission" date="2020-05" db="EMBL/GenBank/DDBJ databases">
        <title>Large-scale comparative analyses of tick genomes elucidate their genetic diversity and vector capacities.</title>
        <authorList>
            <person name="Jia N."/>
            <person name="Wang J."/>
            <person name="Shi W."/>
            <person name="Du L."/>
            <person name="Sun Y."/>
            <person name="Zhan W."/>
            <person name="Jiang J."/>
            <person name="Wang Q."/>
            <person name="Zhang B."/>
            <person name="Ji P."/>
            <person name="Sakyi L.B."/>
            <person name="Cui X."/>
            <person name="Yuan T."/>
            <person name="Jiang B."/>
            <person name="Yang W."/>
            <person name="Lam T.T.-Y."/>
            <person name="Chang Q."/>
            <person name="Ding S."/>
            <person name="Wang X."/>
            <person name="Zhu J."/>
            <person name="Ruan X."/>
            <person name="Zhao L."/>
            <person name="Wei J."/>
            <person name="Que T."/>
            <person name="Du C."/>
            <person name="Cheng J."/>
            <person name="Dai P."/>
            <person name="Han X."/>
            <person name="Huang E."/>
            <person name="Gao Y."/>
            <person name="Liu J."/>
            <person name="Shao H."/>
            <person name="Ye R."/>
            <person name="Li L."/>
            <person name="Wei W."/>
            <person name="Wang X."/>
            <person name="Wang C."/>
            <person name="Yang T."/>
            <person name="Huo Q."/>
            <person name="Li W."/>
            <person name="Guo W."/>
            <person name="Chen H."/>
            <person name="Zhou L."/>
            <person name="Ni X."/>
            <person name="Tian J."/>
            <person name="Zhou Y."/>
            <person name="Sheng Y."/>
            <person name="Liu T."/>
            <person name="Pan Y."/>
            <person name="Xia L."/>
            <person name="Li J."/>
            <person name="Zhao F."/>
            <person name="Cao W."/>
        </authorList>
    </citation>
    <scope>NUCLEOTIDE SEQUENCE</scope>
    <source>
        <strain evidence="1">Hyas-2018</strain>
    </source>
</reference>